<evidence type="ECO:0000256" key="1">
    <source>
        <dbReference type="SAM" id="MobiDB-lite"/>
    </source>
</evidence>
<gene>
    <name evidence="2" type="ORF">LHA35_28365</name>
</gene>
<keyword evidence="3" id="KW-1185">Reference proteome</keyword>
<reference evidence="2" key="1">
    <citation type="submission" date="2021-10" db="EMBL/GenBank/DDBJ databases">
        <title>Roseicella aerolatum sp. nov., isolated from aerosols of e-waste dismantling site.</title>
        <authorList>
            <person name="Qin T."/>
        </authorList>
    </citation>
    <scope>NUCLEOTIDE SEQUENCE</scope>
    <source>
        <strain evidence="2">GB24</strain>
    </source>
</reference>
<organism evidence="2 3">
    <name type="scientific">Roseicella aerolata</name>
    <dbReference type="NCBI Taxonomy" id="2883479"/>
    <lineage>
        <taxon>Bacteria</taxon>
        <taxon>Pseudomonadati</taxon>
        <taxon>Pseudomonadota</taxon>
        <taxon>Alphaproteobacteria</taxon>
        <taxon>Acetobacterales</taxon>
        <taxon>Roseomonadaceae</taxon>
        <taxon>Roseicella</taxon>
    </lineage>
</organism>
<dbReference type="EMBL" id="JAJAQI010000167">
    <property type="protein sequence ID" value="MCB4825611.1"/>
    <property type="molecule type" value="Genomic_DNA"/>
</dbReference>
<sequence length="86" mass="9183">QADQRGADTTGRVPAHRHHIEPMSPAGILSPLDLPPPSARHIPQPSRGDGWNVLADVKVFVFAVEANWRPWTANGLACIAAGASRT</sequence>
<dbReference type="Proteomes" id="UP001139311">
    <property type="component" value="Unassembled WGS sequence"/>
</dbReference>
<accession>A0A9X1LB06</accession>
<comment type="caution">
    <text evidence="2">The sequence shown here is derived from an EMBL/GenBank/DDBJ whole genome shotgun (WGS) entry which is preliminary data.</text>
</comment>
<feature type="region of interest" description="Disordered" evidence="1">
    <location>
        <begin position="1"/>
        <end position="48"/>
    </location>
</feature>
<feature type="non-terminal residue" evidence="2">
    <location>
        <position position="1"/>
    </location>
</feature>
<dbReference type="RefSeq" id="WP_226615250.1">
    <property type="nucleotide sequence ID" value="NZ_JAJAQI010000167.1"/>
</dbReference>
<evidence type="ECO:0000313" key="3">
    <source>
        <dbReference type="Proteomes" id="UP001139311"/>
    </source>
</evidence>
<protein>
    <submittedName>
        <fullName evidence="2">Uncharacterized protein</fullName>
    </submittedName>
</protein>
<proteinExistence type="predicted"/>
<dbReference type="AlphaFoldDB" id="A0A9X1LB06"/>
<name>A0A9X1LB06_9PROT</name>
<evidence type="ECO:0000313" key="2">
    <source>
        <dbReference type="EMBL" id="MCB4825611.1"/>
    </source>
</evidence>